<dbReference type="EMBL" id="CAJPWZ010003154">
    <property type="protein sequence ID" value="CAG2253578.1"/>
    <property type="molecule type" value="Genomic_DNA"/>
</dbReference>
<feature type="domain" description="B box-type" evidence="2">
    <location>
        <begin position="13"/>
        <end position="48"/>
    </location>
</feature>
<evidence type="ECO:0000259" key="2">
    <source>
        <dbReference type="PROSITE" id="PS50119"/>
    </source>
</evidence>
<organism evidence="3 4">
    <name type="scientific">Mytilus edulis</name>
    <name type="common">Blue mussel</name>
    <dbReference type="NCBI Taxonomy" id="6550"/>
    <lineage>
        <taxon>Eukaryota</taxon>
        <taxon>Metazoa</taxon>
        <taxon>Spiralia</taxon>
        <taxon>Lophotrochozoa</taxon>
        <taxon>Mollusca</taxon>
        <taxon>Bivalvia</taxon>
        <taxon>Autobranchia</taxon>
        <taxon>Pteriomorphia</taxon>
        <taxon>Mytilida</taxon>
        <taxon>Mytiloidea</taxon>
        <taxon>Mytilidae</taxon>
        <taxon>Mytilinae</taxon>
        <taxon>Mytilus</taxon>
    </lineage>
</organism>
<dbReference type="SUPFAM" id="SSF57845">
    <property type="entry name" value="B-box zinc-binding domain"/>
    <property type="match status" value="1"/>
</dbReference>
<name>A0A8S3V7F4_MYTED</name>
<comment type="caution">
    <text evidence="3">The sequence shown here is derived from an EMBL/GenBank/DDBJ whole genome shotgun (WGS) entry which is preliminary data.</text>
</comment>
<dbReference type="SUPFAM" id="SSF75011">
    <property type="entry name" value="3-carboxy-cis,cis-mucoante lactonizing enzyme"/>
    <property type="match status" value="1"/>
</dbReference>
<evidence type="ECO:0000313" key="4">
    <source>
        <dbReference type="Proteomes" id="UP000683360"/>
    </source>
</evidence>
<keyword evidence="1" id="KW-0862">Zinc</keyword>
<dbReference type="InterPro" id="IPR011042">
    <property type="entry name" value="6-blade_b-propeller_TolB-like"/>
</dbReference>
<keyword evidence="4" id="KW-1185">Reference proteome</keyword>
<dbReference type="InterPro" id="IPR000315">
    <property type="entry name" value="Znf_B-box"/>
</dbReference>
<evidence type="ECO:0000256" key="1">
    <source>
        <dbReference type="PROSITE-ProRule" id="PRU00024"/>
    </source>
</evidence>
<dbReference type="Proteomes" id="UP000683360">
    <property type="component" value="Unassembled WGS sequence"/>
</dbReference>
<dbReference type="Gene3D" id="3.30.160.60">
    <property type="entry name" value="Classic Zinc Finger"/>
    <property type="match status" value="1"/>
</dbReference>
<accession>A0A8S3V7F4</accession>
<reference evidence="3" key="1">
    <citation type="submission" date="2021-03" db="EMBL/GenBank/DDBJ databases">
        <authorList>
            <person name="Bekaert M."/>
        </authorList>
    </citation>
    <scope>NUCLEOTIDE SEQUENCE</scope>
</reference>
<dbReference type="GO" id="GO:0008270">
    <property type="term" value="F:zinc ion binding"/>
    <property type="evidence" value="ECO:0007669"/>
    <property type="project" value="UniProtKB-KW"/>
</dbReference>
<gene>
    <name evidence="3" type="ORF">MEDL_65092</name>
</gene>
<dbReference type="AlphaFoldDB" id="A0A8S3V7F4"/>
<dbReference type="PROSITE" id="PS50119">
    <property type="entry name" value="ZF_BBOX"/>
    <property type="match status" value="1"/>
</dbReference>
<dbReference type="OrthoDB" id="6144678at2759"/>
<proteinExistence type="predicted"/>
<keyword evidence="1" id="KW-0863">Zinc-finger</keyword>
<protein>
    <recommendedName>
        <fullName evidence="2">B box-type domain-containing protein</fullName>
    </recommendedName>
</protein>
<keyword evidence="1" id="KW-0479">Metal-binding</keyword>
<dbReference type="Gene3D" id="2.120.10.30">
    <property type="entry name" value="TolB, C-terminal domain"/>
    <property type="match status" value="1"/>
</dbReference>
<sequence>MNLTSISKSEILIAEDYCEVHKDESLDLYCRQHDKVYCRKCIHSNHQTCKDVLSLEVASKDIKTSSLLGDTLRDWQNIGSTLESLRKARDENINELDSTNVKSPRCSIWHFCISWNRQSNCYITKKPFAQIVNTTSLKLDKTIRVGRNCYGITTTEDYIAVGKKTEINILKSNGEYIRTIVVADLSGYISFLHYNHNDGSIIYRTLGMINHIQLYGTLVYSYTVPRDGGIAVDKQGHVYASECYKSEIQRVLPDGRFHDVVLRTKTPFAIAFNENFTNFAVTNINGLVQIYNCK</sequence>
<evidence type="ECO:0000313" key="3">
    <source>
        <dbReference type="EMBL" id="CAG2253578.1"/>
    </source>
</evidence>